<dbReference type="OrthoDB" id="2882534at2"/>
<reference evidence="2" key="1">
    <citation type="journal article" date="2016" name="Genome Announc.">
        <title>Complete genome sequence of Alkaliphilus metalliredigens strain QYMF, an alkaliphilic and metal-reducing bacterium isolated from borax-contaminated leachate ponds.</title>
        <authorList>
            <person name="Hwang C."/>
            <person name="Copeland A."/>
            <person name="Lucas S."/>
            <person name="Lapidus A."/>
            <person name="Barry K."/>
            <person name="Detter J.C."/>
            <person name="Glavina Del Rio T."/>
            <person name="Hammon N."/>
            <person name="Israni S."/>
            <person name="Dalin E."/>
            <person name="Tice H."/>
            <person name="Pitluck S."/>
            <person name="Chertkov O."/>
            <person name="Brettin T."/>
            <person name="Bruce D."/>
            <person name="Han C."/>
            <person name="Schmutz J."/>
            <person name="Larimer F."/>
            <person name="Land M.L."/>
            <person name="Hauser L."/>
            <person name="Kyrpides N."/>
            <person name="Mikhailova N."/>
            <person name="Ye Q."/>
            <person name="Zhou J."/>
            <person name="Richardson P."/>
            <person name="Fields M.W."/>
        </authorList>
    </citation>
    <scope>NUCLEOTIDE SEQUENCE [LARGE SCALE GENOMIC DNA]</scope>
    <source>
        <strain evidence="2">QYMF</strain>
    </source>
</reference>
<dbReference type="KEGG" id="amt:Amet_0962"/>
<protein>
    <submittedName>
        <fullName evidence="1">Uncharacterized protein</fullName>
    </submittedName>
</protein>
<accession>A6TLW2</accession>
<organism evidence="1 2">
    <name type="scientific">Alkaliphilus metalliredigens (strain QYMF)</name>
    <dbReference type="NCBI Taxonomy" id="293826"/>
    <lineage>
        <taxon>Bacteria</taxon>
        <taxon>Bacillati</taxon>
        <taxon>Bacillota</taxon>
        <taxon>Clostridia</taxon>
        <taxon>Peptostreptococcales</taxon>
        <taxon>Natronincolaceae</taxon>
        <taxon>Alkaliphilus</taxon>
    </lineage>
</organism>
<proteinExistence type="predicted"/>
<dbReference type="Proteomes" id="UP000001572">
    <property type="component" value="Chromosome"/>
</dbReference>
<evidence type="ECO:0000313" key="1">
    <source>
        <dbReference type="EMBL" id="ABR47180.1"/>
    </source>
</evidence>
<sequence length="74" mass="8799">MQDIRLQNPQQVRRLLNRKINQLLKDEIETGKARCIGYLSSILLKSIEVEELETRILKLEEVADNPKKQYSRKY</sequence>
<dbReference type="EMBL" id="CP000724">
    <property type="protein sequence ID" value="ABR47180.1"/>
    <property type="molecule type" value="Genomic_DNA"/>
</dbReference>
<evidence type="ECO:0000313" key="2">
    <source>
        <dbReference type="Proteomes" id="UP000001572"/>
    </source>
</evidence>
<dbReference type="RefSeq" id="WP_012062222.1">
    <property type="nucleotide sequence ID" value="NC_009633.1"/>
</dbReference>
<dbReference type="AlphaFoldDB" id="A6TLW2"/>
<name>A6TLW2_ALKMQ</name>
<keyword evidence="2" id="KW-1185">Reference proteome</keyword>
<dbReference type="HOGENOM" id="CLU_2679523_0_0_9"/>
<gene>
    <name evidence="1" type="ordered locus">Amet_0962</name>
</gene>